<protein>
    <recommendedName>
        <fullName evidence="3">Endonuclease/exonuclease/phosphatase domain-containing protein</fullName>
    </recommendedName>
</protein>
<dbReference type="EMBL" id="MLFT02000010">
    <property type="protein sequence ID" value="PHT36750.1"/>
    <property type="molecule type" value="Genomic_DNA"/>
</dbReference>
<dbReference type="InterPro" id="IPR036691">
    <property type="entry name" value="Endo/exonu/phosph_ase_sf"/>
</dbReference>
<keyword evidence="2" id="KW-1185">Reference proteome</keyword>
<evidence type="ECO:0000313" key="1">
    <source>
        <dbReference type="EMBL" id="PHT36750.1"/>
    </source>
</evidence>
<name>A0A2G2VUS9_CAPBA</name>
<accession>A0A2G2VUS9</accession>
<reference evidence="1 2" key="1">
    <citation type="journal article" date="2017" name="Genome Biol.">
        <title>New reference genome sequences of hot pepper reveal the massive evolution of plant disease-resistance genes by retroduplication.</title>
        <authorList>
            <person name="Kim S."/>
            <person name="Park J."/>
            <person name="Yeom S.I."/>
            <person name="Kim Y.M."/>
            <person name="Seo E."/>
            <person name="Kim K.T."/>
            <person name="Kim M.S."/>
            <person name="Lee J.M."/>
            <person name="Cheong K."/>
            <person name="Shin H.S."/>
            <person name="Kim S.B."/>
            <person name="Han K."/>
            <person name="Lee J."/>
            <person name="Park M."/>
            <person name="Lee H.A."/>
            <person name="Lee H.Y."/>
            <person name="Lee Y."/>
            <person name="Oh S."/>
            <person name="Lee J.H."/>
            <person name="Choi E."/>
            <person name="Choi E."/>
            <person name="Lee S.E."/>
            <person name="Jeon J."/>
            <person name="Kim H."/>
            <person name="Choi G."/>
            <person name="Song H."/>
            <person name="Lee J."/>
            <person name="Lee S.C."/>
            <person name="Kwon J.K."/>
            <person name="Lee H.Y."/>
            <person name="Koo N."/>
            <person name="Hong Y."/>
            <person name="Kim R.W."/>
            <person name="Kang W.H."/>
            <person name="Huh J.H."/>
            <person name="Kang B.C."/>
            <person name="Yang T.J."/>
            <person name="Lee Y.H."/>
            <person name="Bennetzen J.L."/>
            <person name="Choi D."/>
        </authorList>
    </citation>
    <scope>NUCLEOTIDE SEQUENCE [LARGE SCALE GENOMIC DNA]</scope>
    <source>
        <strain evidence="2">cv. PBC81</strain>
    </source>
</reference>
<dbReference type="STRING" id="33114.A0A2G2VUS9"/>
<dbReference type="PANTHER" id="PTHR33710">
    <property type="entry name" value="BNAC02G09200D PROTEIN"/>
    <property type="match status" value="1"/>
</dbReference>
<dbReference type="Proteomes" id="UP000224567">
    <property type="component" value="Unassembled WGS sequence"/>
</dbReference>
<evidence type="ECO:0008006" key="3">
    <source>
        <dbReference type="Google" id="ProtNLM"/>
    </source>
</evidence>
<dbReference type="Gene3D" id="3.60.10.10">
    <property type="entry name" value="Endonuclease/exonuclease/phosphatase"/>
    <property type="match status" value="1"/>
</dbReference>
<evidence type="ECO:0000313" key="2">
    <source>
        <dbReference type="Proteomes" id="UP000224567"/>
    </source>
</evidence>
<dbReference type="OrthoDB" id="1305550at2759"/>
<reference evidence="2" key="2">
    <citation type="journal article" date="2017" name="J. Anim. Genet.">
        <title>Multiple reference genome sequences of hot pepper reveal the massive evolution of plant disease resistance genes by retroduplication.</title>
        <authorList>
            <person name="Kim S."/>
            <person name="Park J."/>
            <person name="Yeom S.-I."/>
            <person name="Kim Y.-M."/>
            <person name="Seo E."/>
            <person name="Kim K.-T."/>
            <person name="Kim M.-S."/>
            <person name="Lee J.M."/>
            <person name="Cheong K."/>
            <person name="Shin H.-S."/>
            <person name="Kim S.-B."/>
            <person name="Han K."/>
            <person name="Lee J."/>
            <person name="Park M."/>
            <person name="Lee H.-A."/>
            <person name="Lee H.-Y."/>
            <person name="Lee Y."/>
            <person name="Oh S."/>
            <person name="Lee J.H."/>
            <person name="Choi E."/>
            <person name="Choi E."/>
            <person name="Lee S.E."/>
            <person name="Jeon J."/>
            <person name="Kim H."/>
            <person name="Choi G."/>
            <person name="Song H."/>
            <person name="Lee J."/>
            <person name="Lee S.-C."/>
            <person name="Kwon J.-K."/>
            <person name="Lee H.-Y."/>
            <person name="Koo N."/>
            <person name="Hong Y."/>
            <person name="Kim R.W."/>
            <person name="Kang W.-H."/>
            <person name="Huh J.H."/>
            <person name="Kang B.-C."/>
            <person name="Yang T.-J."/>
            <person name="Lee Y.-H."/>
            <person name="Bennetzen J.L."/>
            <person name="Choi D."/>
        </authorList>
    </citation>
    <scope>NUCLEOTIDE SEQUENCE [LARGE SCALE GENOMIC DNA]</scope>
    <source>
        <strain evidence="2">cv. PBC81</strain>
    </source>
</reference>
<dbReference type="AlphaFoldDB" id="A0A2G2VUS9"/>
<dbReference type="SUPFAM" id="SSF56219">
    <property type="entry name" value="DNase I-like"/>
    <property type="match status" value="1"/>
</dbReference>
<sequence length="105" mass="12063">MEVKDFNDFMVDAGIFEMNTTGRGYTWSNRHTYSKIDRAVVNEEWVLNFPYLETVVMVPGISDHSPLSIELDNIPNTTYKAFRLFNAIAGHPEFLNKMILACGER</sequence>
<organism evidence="1 2">
    <name type="scientific">Capsicum baccatum</name>
    <name type="common">Peruvian pepper</name>
    <dbReference type="NCBI Taxonomy" id="33114"/>
    <lineage>
        <taxon>Eukaryota</taxon>
        <taxon>Viridiplantae</taxon>
        <taxon>Streptophyta</taxon>
        <taxon>Embryophyta</taxon>
        <taxon>Tracheophyta</taxon>
        <taxon>Spermatophyta</taxon>
        <taxon>Magnoliopsida</taxon>
        <taxon>eudicotyledons</taxon>
        <taxon>Gunneridae</taxon>
        <taxon>Pentapetalae</taxon>
        <taxon>asterids</taxon>
        <taxon>lamiids</taxon>
        <taxon>Solanales</taxon>
        <taxon>Solanaceae</taxon>
        <taxon>Solanoideae</taxon>
        <taxon>Capsiceae</taxon>
        <taxon>Capsicum</taxon>
    </lineage>
</organism>
<gene>
    <name evidence="1" type="ORF">CQW23_24450</name>
</gene>
<comment type="caution">
    <text evidence="1">The sequence shown here is derived from an EMBL/GenBank/DDBJ whole genome shotgun (WGS) entry which is preliminary data.</text>
</comment>
<dbReference type="PANTHER" id="PTHR33710:SF65">
    <property type="entry name" value="ENDONUCLEASE_EXONUCLEASE_PHOSPHATASE"/>
    <property type="match status" value="1"/>
</dbReference>
<proteinExistence type="predicted"/>